<dbReference type="RefSeq" id="WP_183279652.1">
    <property type="nucleotide sequence ID" value="NZ_BLZR01000001.1"/>
</dbReference>
<dbReference type="AlphaFoldDB" id="A0A6V8STX9"/>
<dbReference type="GO" id="GO:0005886">
    <property type="term" value="C:plasma membrane"/>
    <property type="evidence" value="ECO:0007669"/>
    <property type="project" value="TreeGrafter"/>
</dbReference>
<dbReference type="Pfam" id="PF25917">
    <property type="entry name" value="BSH_RND"/>
    <property type="match status" value="1"/>
</dbReference>
<keyword evidence="2" id="KW-0732">Signal</keyword>
<dbReference type="PANTHER" id="PTHR30438:SF2">
    <property type="entry name" value="MEMBRANE PROTEIN"/>
    <property type="match status" value="1"/>
</dbReference>
<dbReference type="Gene3D" id="2.40.30.170">
    <property type="match status" value="1"/>
</dbReference>
<evidence type="ECO:0000259" key="3">
    <source>
        <dbReference type="Pfam" id="PF25917"/>
    </source>
</evidence>
<dbReference type="Proteomes" id="UP000580568">
    <property type="component" value="Unassembled WGS sequence"/>
</dbReference>
<feature type="signal peptide" evidence="2">
    <location>
        <begin position="1"/>
        <end position="18"/>
    </location>
</feature>
<keyword evidence="1" id="KW-0175">Coiled coil</keyword>
<dbReference type="Gene3D" id="1.10.287.470">
    <property type="entry name" value="Helix hairpin bin"/>
    <property type="match status" value="1"/>
</dbReference>
<dbReference type="Gene3D" id="2.40.50.100">
    <property type="match status" value="2"/>
</dbReference>
<evidence type="ECO:0000313" key="4">
    <source>
        <dbReference type="EMBL" id="GFP78353.1"/>
    </source>
</evidence>
<keyword evidence="5" id="KW-1185">Reference proteome</keyword>
<dbReference type="PROSITE" id="PS51257">
    <property type="entry name" value="PROKAR_LIPOPROTEIN"/>
    <property type="match status" value="1"/>
</dbReference>
<evidence type="ECO:0000256" key="2">
    <source>
        <dbReference type="SAM" id="SignalP"/>
    </source>
</evidence>
<gene>
    <name evidence="4" type="ORF">bsdtw1_04575</name>
</gene>
<dbReference type="InterPro" id="IPR058625">
    <property type="entry name" value="MdtA-like_BSH"/>
</dbReference>
<dbReference type="EMBL" id="BLZR01000001">
    <property type="protein sequence ID" value="GFP78353.1"/>
    <property type="molecule type" value="Genomic_DNA"/>
</dbReference>
<reference evidence="4 5" key="1">
    <citation type="submission" date="2020-07" db="EMBL/GenBank/DDBJ databases">
        <title>A new beta-1,3-glucan-decomposing anaerobic bacterium isolated from anoxic soil subjected to biological soil disinfestation.</title>
        <authorList>
            <person name="Ueki A."/>
            <person name="Tonouchi A."/>
        </authorList>
    </citation>
    <scope>NUCLEOTIDE SEQUENCE [LARGE SCALE GENOMIC DNA]</scope>
    <source>
        <strain evidence="4 5">TW1</strain>
    </source>
</reference>
<sequence length="246" mass="26931">MIKKIFSFILLLTTLSLAGCSTNKTSNNNIYTGTVESENFNISSEVTGKVNEINISDGSPVKSGDKVIQVDSKSYELQKQQAEAALRIAKAKQSDIPDTAKTSIKEEAQGAIDQAQASVDLAKLQIEKTSITSSIDGNVTEILVHKGDLVTPGMNVAKVTDLKNKYIKIYIEESKRSKVKLNSSLTIKFNDKTEKGKITYISDQSEFTPKNVETKDDKEKTLFEVKLKLDDSSTATPGLMADVILE</sequence>
<evidence type="ECO:0000256" key="1">
    <source>
        <dbReference type="SAM" id="Coils"/>
    </source>
</evidence>
<name>A0A6V8STX9_9CLOT</name>
<proteinExistence type="predicted"/>
<feature type="coiled-coil region" evidence="1">
    <location>
        <begin position="72"/>
        <end position="125"/>
    </location>
</feature>
<protein>
    <submittedName>
        <fullName evidence="4">p-hydroxybenzoic acid efflux pump subunit AaeA</fullName>
    </submittedName>
</protein>
<comment type="caution">
    <text evidence="4">The sequence shown here is derived from an EMBL/GenBank/DDBJ whole genome shotgun (WGS) entry which is preliminary data.</text>
</comment>
<dbReference type="PANTHER" id="PTHR30438">
    <property type="entry name" value="36 KDA ANTIGEN-RELATED"/>
    <property type="match status" value="1"/>
</dbReference>
<feature type="chain" id="PRO_5039122774" evidence="2">
    <location>
        <begin position="19"/>
        <end position="246"/>
    </location>
</feature>
<accession>A0A6V8STX9</accession>
<dbReference type="SUPFAM" id="SSF111369">
    <property type="entry name" value="HlyD-like secretion proteins"/>
    <property type="match status" value="1"/>
</dbReference>
<organism evidence="4 5">
    <name type="scientific">Clostridium fungisolvens</name>
    <dbReference type="NCBI Taxonomy" id="1604897"/>
    <lineage>
        <taxon>Bacteria</taxon>
        <taxon>Bacillati</taxon>
        <taxon>Bacillota</taxon>
        <taxon>Clostridia</taxon>
        <taxon>Eubacteriales</taxon>
        <taxon>Clostridiaceae</taxon>
        <taxon>Clostridium</taxon>
    </lineage>
</organism>
<evidence type="ECO:0000313" key="5">
    <source>
        <dbReference type="Proteomes" id="UP000580568"/>
    </source>
</evidence>
<feature type="domain" description="Multidrug resistance protein MdtA-like barrel-sandwich hybrid" evidence="3">
    <location>
        <begin position="41"/>
        <end position="160"/>
    </location>
</feature>